<feature type="signal peptide" evidence="6">
    <location>
        <begin position="1"/>
        <end position="22"/>
    </location>
</feature>
<proteinExistence type="inferred from homology"/>
<evidence type="ECO:0000256" key="2">
    <source>
        <dbReference type="ARBA" id="ARBA00022801"/>
    </source>
</evidence>
<dbReference type="InterPro" id="IPR000490">
    <property type="entry name" value="Glyco_hydro_17"/>
</dbReference>
<evidence type="ECO:0000256" key="5">
    <source>
        <dbReference type="RuleBase" id="RU004336"/>
    </source>
</evidence>
<dbReference type="Proteomes" id="UP000295252">
    <property type="component" value="Chromosome VI"/>
</dbReference>
<dbReference type="GO" id="GO:0004553">
    <property type="term" value="F:hydrolase activity, hydrolyzing O-glycosyl compounds"/>
    <property type="evidence" value="ECO:0007669"/>
    <property type="project" value="InterPro"/>
</dbReference>
<keyword evidence="8" id="KW-1185">Reference proteome</keyword>
<dbReference type="EMBL" id="HG739086">
    <property type="protein sequence ID" value="CDO98259.1"/>
    <property type="molecule type" value="Genomic_DNA"/>
</dbReference>
<dbReference type="InterPro" id="IPR044965">
    <property type="entry name" value="Glyco_hydro_17_plant"/>
</dbReference>
<dbReference type="PROSITE" id="PS00587">
    <property type="entry name" value="GLYCOSYL_HYDROL_F17"/>
    <property type="match status" value="1"/>
</dbReference>
<keyword evidence="3 5" id="KW-0326">Glycosidase</keyword>
<dbReference type="OrthoDB" id="941679at2759"/>
<sequence length="340" mass="36937">MASMLALVGLFLLTPRISRAGAQSIGVCYGLNGNDLPSTQDVINLYNEKGIAKMRIYAPFPQVLNALRGSNIELIVDVANEDIEPLASDASAAAHWVQDNILRYSPDVQFKYIAVGNEVLPNFDNAKYILPAMENLQNAIIAAGLQDQIKVSTATYTALLAVSSPPSQGSFGNDSKLFMKPIINFLVQNNAPLLVNIYPYFGYIGDPANIGLEYALFTSPGIVVQDGLLGYQNLFDAMLDAHYTALEREEGGNTVEIVVSETGWPSEGSSASSVENAGTYYKNLINHVKGGSGTPRRPGKAIETYLFAMFDENEKTGDETEKHFGLFTPNKQPKYAVSFT</sequence>
<dbReference type="AlphaFoldDB" id="A0A068TQQ8"/>
<comment type="similarity">
    <text evidence="1 4">Belongs to the glycosyl hydrolase 17 family.</text>
</comment>
<dbReference type="PhylomeDB" id="A0A068TQQ8"/>
<evidence type="ECO:0000313" key="7">
    <source>
        <dbReference type="EMBL" id="CDO98259.1"/>
    </source>
</evidence>
<evidence type="ECO:0000256" key="3">
    <source>
        <dbReference type="ARBA" id="ARBA00023295"/>
    </source>
</evidence>
<dbReference type="Gene3D" id="3.20.20.80">
    <property type="entry name" value="Glycosidases"/>
    <property type="match status" value="1"/>
</dbReference>
<dbReference type="Pfam" id="PF00332">
    <property type="entry name" value="Glyco_hydro_17"/>
    <property type="match status" value="1"/>
</dbReference>
<organism evidence="7 8">
    <name type="scientific">Coffea canephora</name>
    <name type="common">Robusta coffee</name>
    <dbReference type="NCBI Taxonomy" id="49390"/>
    <lineage>
        <taxon>Eukaryota</taxon>
        <taxon>Viridiplantae</taxon>
        <taxon>Streptophyta</taxon>
        <taxon>Embryophyta</taxon>
        <taxon>Tracheophyta</taxon>
        <taxon>Spermatophyta</taxon>
        <taxon>Magnoliopsida</taxon>
        <taxon>eudicotyledons</taxon>
        <taxon>Gunneridae</taxon>
        <taxon>Pentapetalae</taxon>
        <taxon>asterids</taxon>
        <taxon>lamiids</taxon>
        <taxon>Gentianales</taxon>
        <taxon>Rubiaceae</taxon>
        <taxon>Ixoroideae</taxon>
        <taxon>Gardenieae complex</taxon>
        <taxon>Bertiereae - Coffeeae clade</taxon>
        <taxon>Coffeeae</taxon>
        <taxon>Coffea</taxon>
    </lineage>
</organism>
<dbReference type="GO" id="GO:0005975">
    <property type="term" value="P:carbohydrate metabolic process"/>
    <property type="evidence" value="ECO:0007669"/>
    <property type="project" value="InterPro"/>
</dbReference>
<dbReference type="InterPro" id="IPR017853">
    <property type="entry name" value="GH"/>
</dbReference>
<gene>
    <name evidence="7" type="ORF">GSCOC_T00022291001</name>
</gene>
<dbReference type="SUPFAM" id="SSF51445">
    <property type="entry name" value="(Trans)glycosidases"/>
    <property type="match status" value="1"/>
</dbReference>
<dbReference type="PANTHER" id="PTHR32227">
    <property type="entry name" value="GLUCAN ENDO-1,3-BETA-GLUCOSIDASE BG1-RELATED-RELATED"/>
    <property type="match status" value="1"/>
</dbReference>
<dbReference type="FunFam" id="3.20.20.80:FF:000010">
    <property type="entry name" value="glucan endo-1,3-beta-glucosidase, basic"/>
    <property type="match status" value="1"/>
</dbReference>
<evidence type="ECO:0000313" key="8">
    <source>
        <dbReference type="Proteomes" id="UP000295252"/>
    </source>
</evidence>
<protein>
    <recommendedName>
        <fullName evidence="9">Glucan endo-1,3-beta-D-glucosidase</fullName>
    </recommendedName>
</protein>
<evidence type="ECO:0000256" key="4">
    <source>
        <dbReference type="RuleBase" id="RU004335"/>
    </source>
</evidence>
<dbReference type="InParanoid" id="A0A068TQQ8"/>
<evidence type="ECO:0008006" key="9">
    <source>
        <dbReference type="Google" id="ProtNLM"/>
    </source>
</evidence>
<reference evidence="8" key="1">
    <citation type="journal article" date="2014" name="Science">
        <title>The coffee genome provides insight into the convergent evolution of caffeine biosynthesis.</title>
        <authorList>
            <person name="Denoeud F."/>
            <person name="Carretero-Paulet L."/>
            <person name="Dereeper A."/>
            <person name="Droc G."/>
            <person name="Guyot R."/>
            <person name="Pietrella M."/>
            <person name="Zheng C."/>
            <person name="Alberti A."/>
            <person name="Anthony F."/>
            <person name="Aprea G."/>
            <person name="Aury J.M."/>
            <person name="Bento P."/>
            <person name="Bernard M."/>
            <person name="Bocs S."/>
            <person name="Campa C."/>
            <person name="Cenci A."/>
            <person name="Combes M.C."/>
            <person name="Crouzillat D."/>
            <person name="Da Silva C."/>
            <person name="Daddiego L."/>
            <person name="De Bellis F."/>
            <person name="Dussert S."/>
            <person name="Garsmeur O."/>
            <person name="Gayraud T."/>
            <person name="Guignon V."/>
            <person name="Jahn K."/>
            <person name="Jamilloux V."/>
            <person name="Joet T."/>
            <person name="Labadie K."/>
            <person name="Lan T."/>
            <person name="Leclercq J."/>
            <person name="Lepelley M."/>
            <person name="Leroy T."/>
            <person name="Li L.T."/>
            <person name="Librado P."/>
            <person name="Lopez L."/>
            <person name="Munoz A."/>
            <person name="Noel B."/>
            <person name="Pallavicini A."/>
            <person name="Perrotta G."/>
            <person name="Poncet V."/>
            <person name="Pot D."/>
            <person name="Priyono X."/>
            <person name="Rigoreau M."/>
            <person name="Rouard M."/>
            <person name="Rozas J."/>
            <person name="Tranchant-Dubreuil C."/>
            <person name="VanBuren R."/>
            <person name="Zhang Q."/>
            <person name="Andrade A.C."/>
            <person name="Argout X."/>
            <person name="Bertrand B."/>
            <person name="de Kochko A."/>
            <person name="Graziosi G."/>
            <person name="Henry R.J."/>
            <person name="Jayarama X."/>
            <person name="Ming R."/>
            <person name="Nagai C."/>
            <person name="Rounsley S."/>
            <person name="Sankoff D."/>
            <person name="Giuliano G."/>
            <person name="Albert V.A."/>
            <person name="Wincker P."/>
            <person name="Lashermes P."/>
        </authorList>
    </citation>
    <scope>NUCLEOTIDE SEQUENCE [LARGE SCALE GENOMIC DNA]</scope>
    <source>
        <strain evidence="8">cv. DH200-94</strain>
    </source>
</reference>
<feature type="chain" id="PRO_5001654206" description="Glucan endo-1,3-beta-D-glucosidase" evidence="6">
    <location>
        <begin position="23"/>
        <end position="340"/>
    </location>
</feature>
<dbReference type="STRING" id="49390.A0A068TQQ8"/>
<evidence type="ECO:0000256" key="6">
    <source>
        <dbReference type="SAM" id="SignalP"/>
    </source>
</evidence>
<keyword evidence="6" id="KW-0732">Signal</keyword>
<dbReference type="Gramene" id="CDO98259">
    <property type="protein sequence ID" value="CDO98259"/>
    <property type="gene ID" value="GSCOC_T00022291001"/>
</dbReference>
<dbReference type="OMA" id="MPYKVES"/>
<accession>A0A068TQQ8</accession>
<evidence type="ECO:0000256" key="1">
    <source>
        <dbReference type="ARBA" id="ARBA00008773"/>
    </source>
</evidence>
<name>A0A068TQQ8_COFCA</name>
<keyword evidence="2 5" id="KW-0378">Hydrolase</keyword>